<proteinExistence type="inferred from homology"/>
<comment type="similarity">
    <text evidence="1">Belongs to the serpin family.</text>
</comment>
<dbReference type="Proteomes" id="UP000053271">
    <property type="component" value="Unassembled WGS sequence"/>
</dbReference>
<evidence type="ECO:0000259" key="2">
    <source>
        <dbReference type="SMART" id="SM00093"/>
    </source>
</evidence>
<dbReference type="STRING" id="68231.AQJ30_02190"/>
<dbReference type="InterPro" id="IPR000215">
    <property type="entry name" value="Serpin_fam"/>
</dbReference>
<dbReference type="PANTHER" id="PTHR11461">
    <property type="entry name" value="SERINE PROTEASE INHIBITOR, SERPIN"/>
    <property type="match status" value="1"/>
</dbReference>
<dbReference type="InterPro" id="IPR042178">
    <property type="entry name" value="Serpin_sf_1"/>
</dbReference>
<keyword evidence="4" id="KW-1185">Reference proteome</keyword>
<dbReference type="InterPro" id="IPR023796">
    <property type="entry name" value="Serpin_dom"/>
</dbReference>
<dbReference type="GO" id="GO:0004867">
    <property type="term" value="F:serine-type endopeptidase inhibitor activity"/>
    <property type="evidence" value="ECO:0007669"/>
    <property type="project" value="InterPro"/>
</dbReference>
<dbReference type="AlphaFoldDB" id="A0A101R4R1"/>
<evidence type="ECO:0000256" key="1">
    <source>
        <dbReference type="RuleBase" id="RU000411"/>
    </source>
</evidence>
<dbReference type="GO" id="GO:0005615">
    <property type="term" value="C:extracellular space"/>
    <property type="evidence" value="ECO:0007669"/>
    <property type="project" value="InterPro"/>
</dbReference>
<accession>A0A101R4R1</accession>
<dbReference type="Pfam" id="PF00079">
    <property type="entry name" value="Serpin"/>
    <property type="match status" value="2"/>
</dbReference>
<sequence>MGVARSTVRAVNGLTARWAGAAQGGTVFSAAAVWPLLAHLADGAGGPARAELTEALGLPAGQAADAARDLLAAMGAVRGLDTALGLWTKRTLELREQWTAGLPAGTHGVLTGDFPADHRALDAWAAQRTGGLIDRMPVLLAEDTEMVLASALALRTRWLSPFEECPLETAYEPWAAEPRLGLRRSSVLLDRIGVARTPGGHVTELKVLGDNALDVHLLLGEEGMAPGRVVEAGVGILAGRYPVVPGPRLPLGHAGPGVLVERERCERPEPPSLDVTTVAYAMEASHDLLELHRLFGLTTARDTTRGHFPGISAFPLAVGSARQTCVARFGARGFEAAAVTAFGMGGGGMPDLRHVTTRISAVFDRPFGFLALHRHTRLVLAAGWVTDPLPWEE</sequence>
<dbReference type="InterPro" id="IPR036186">
    <property type="entry name" value="Serpin_sf"/>
</dbReference>
<dbReference type="SMART" id="SM00093">
    <property type="entry name" value="SERPIN"/>
    <property type="match status" value="1"/>
</dbReference>
<dbReference type="EMBL" id="LMWS01000002">
    <property type="protein sequence ID" value="KUN41612.1"/>
    <property type="molecule type" value="Genomic_DNA"/>
</dbReference>
<evidence type="ECO:0000313" key="4">
    <source>
        <dbReference type="Proteomes" id="UP000053271"/>
    </source>
</evidence>
<protein>
    <submittedName>
        <fullName evidence="3">Proteinase inhibitor I4 serpin</fullName>
    </submittedName>
</protein>
<gene>
    <name evidence="3" type="ORF">AQJ30_02190</name>
</gene>
<name>A0A101R4R1_9ACTN</name>
<organism evidence="3 4">
    <name type="scientific">Streptomyces longwoodensis</name>
    <dbReference type="NCBI Taxonomy" id="68231"/>
    <lineage>
        <taxon>Bacteria</taxon>
        <taxon>Bacillati</taxon>
        <taxon>Actinomycetota</taxon>
        <taxon>Actinomycetes</taxon>
        <taxon>Kitasatosporales</taxon>
        <taxon>Streptomycetaceae</taxon>
        <taxon>Streptomyces</taxon>
    </lineage>
</organism>
<feature type="domain" description="Serpin" evidence="2">
    <location>
        <begin position="11"/>
        <end position="388"/>
    </location>
</feature>
<dbReference type="SUPFAM" id="SSF56574">
    <property type="entry name" value="Serpins"/>
    <property type="match status" value="2"/>
</dbReference>
<evidence type="ECO:0000313" key="3">
    <source>
        <dbReference type="EMBL" id="KUN41612.1"/>
    </source>
</evidence>
<comment type="caution">
    <text evidence="3">The sequence shown here is derived from an EMBL/GenBank/DDBJ whole genome shotgun (WGS) entry which is preliminary data.</text>
</comment>
<reference evidence="3 4" key="1">
    <citation type="submission" date="2015-10" db="EMBL/GenBank/DDBJ databases">
        <title>Draft genome sequence of Streptomyces longwoodensis DSM 41677, type strain for the species Streptomyces longwoodensis.</title>
        <authorList>
            <person name="Ruckert C."/>
            <person name="Winkler A."/>
            <person name="Kalinowski J."/>
            <person name="Kampfer P."/>
            <person name="Glaeser S."/>
        </authorList>
    </citation>
    <scope>NUCLEOTIDE SEQUENCE [LARGE SCALE GENOMIC DNA]</scope>
    <source>
        <strain evidence="3 4">DSM 41677</strain>
    </source>
</reference>
<dbReference type="Gene3D" id="3.30.497.10">
    <property type="entry name" value="Antithrombin, subunit I, domain 2"/>
    <property type="match status" value="2"/>
</dbReference>
<dbReference type="PANTHER" id="PTHR11461:SF211">
    <property type="entry name" value="GH10112P-RELATED"/>
    <property type="match status" value="1"/>
</dbReference>